<dbReference type="PANTHER" id="PTHR21301">
    <property type="entry name" value="REVERSE TRANSCRIPTASE"/>
    <property type="match status" value="1"/>
</dbReference>
<dbReference type="AlphaFoldDB" id="A0A974H656"/>
<dbReference type="InterPro" id="IPR000305">
    <property type="entry name" value="GIY-YIG_endonuc"/>
</dbReference>
<dbReference type="Proteomes" id="UP000694892">
    <property type="component" value="Chromosome 8S"/>
</dbReference>
<feature type="domain" description="GIY-YIG" evidence="1">
    <location>
        <begin position="61"/>
        <end position="164"/>
    </location>
</feature>
<dbReference type="PROSITE" id="PS50164">
    <property type="entry name" value="GIY_YIG"/>
    <property type="match status" value="1"/>
</dbReference>
<dbReference type="Gene3D" id="3.40.1440.10">
    <property type="entry name" value="GIY-YIG endonuclease"/>
    <property type="match status" value="1"/>
</dbReference>
<proteinExistence type="predicted"/>
<sequence>MAQYFMEHGYNKSLVESKEKEMTIKMEELLRKKGGVIKGESFNHPSKGHVIKLHDFVTCITTGVIYMLKCPYRKAYVGKTKRAIRKRIGEHKRTTSNCDLEKQKYVTPVSRHFRVQGHNSNQLKWLVLQVVSVSPSGGDYNRILLQKETMWIDQLNKHHDPYGT</sequence>
<accession>A0A974H656</accession>
<reference evidence="3" key="1">
    <citation type="journal article" date="2016" name="Nature">
        <title>Genome evolution in the allotetraploid frog Xenopus laevis.</title>
        <authorList>
            <person name="Session A.M."/>
            <person name="Uno Y."/>
            <person name="Kwon T."/>
            <person name="Chapman J.A."/>
            <person name="Toyoda A."/>
            <person name="Takahashi S."/>
            <person name="Fukui A."/>
            <person name="Hikosaka A."/>
            <person name="Suzuki A."/>
            <person name="Kondo M."/>
            <person name="van Heeringen S.J."/>
            <person name="Quigley I."/>
            <person name="Heinz S."/>
            <person name="Ogino H."/>
            <person name="Ochi H."/>
            <person name="Hellsten U."/>
            <person name="Lyons J.B."/>
            <person name="Simakov O."/>
            <person name="Putnam N."/>
            <person name="Stites J."/>
            <person name="Kuroki Y."/>
            <person name="Tanaka T."/>
            <person name="Michiue T."/>
            <person name="Watanabe M."/>
            <person name="Bogdanovic O."/>
            <person name="Lister R."/>
            <person name="Georgiou G."/>
            <person name="Paranjpe S.S."/>
            <person name="van Kruijsbergen I."/>
            <person name="Shu S."/>
            <person name="Carlson J."/>
            <person name="Kinoshita T."/>
            <person name="Ohta Y."/>
            <person name="Mawaribuchi S."/>
            <person name="Jenkins J."/>
            <person name="Grimwood J."/>
            <person name="Schmutz J."/>
            <person name="Mitros T."/>
            <person name="Mozaffari S.V."/>
            <person name="Suzuki Y."/>
            <person name="Haramoto Y."/>
            <person name="Yamamoto T.S."/>
            <person name="Takagi C."/>
            <person name="Heald R."/>
            <person name="Miller K."/>
            <person name="Haudenschild C."/>
            <person name="Kitzman J."/>
            <person name="Nakayama T."/>
            <person name="Izutsu Y."/>
            <person name="Robert J."/>
            <person name="Fortriede J."/>
            <person name="Burns K."/>
            <person name="Lotay V."/>
            <person name="Karimi K."/>
            <person name="Yasuoka Y."/>
            <person name="Dichmann D.S."/>
            <person name="Flajnik M.F."/>
            <person name="Houston D.W."/>
            <person name="Shendure J."/>
            <person name="DuPasquier L."/>
            <person name="Vize P.D."/>
            <person name="Zorn A.M."/>
            <person name="Ito M."/>
            <person name="Marcotte E.M."/>
            <person name="Wallingford J.B."/>
            <person name="Ito Y."/>
            <person name="Asashima M."/>
            <person name="Ueno N."/>
            <person name="Matsuda Y."/>
            <person name="Veenstra G.J."/>
            <person name="Fujiyama A."/>
            <person name="Harland R.M."/>
            <person name="Taira M."/>
            <person name="Rokhsar D.S."/>
        </authorList>
    </citation>
    <scope>NUCLEOTIDE SEQUENCE [LARGE SCALE GENOMIC DNA]</scope>
    <source>
        <strain evidence="3">J</strain>
    </source>
</reference>
<dbReference type="PANTHER" id="PTHR21301:SF12">
    <property type="match status" value="1"/>
</dbReference>
<evidence type="ECO:0000313" key="3">
    <source>
        <dbReference type="Proteomes" id="UP000694892"/>
    </source>
</evidence>
<name>A0A974H656_XENLA</name>
<protein>
    <recommendedName>
        <fullName evidence="1">GIY-YIG domain-containing protein</fullName>
    </recommendedName>
</protein>
<dbReference type="EMBL" id="CM004481">
    <property type="protein sequence ID" value="OCT65990.1"/>
    <property type="molecule type" value="Genomic_DNA"/>
</dbReference>
<organism evidence="2 3">
    <name type="scientific">Xenopus laevis</name>
    <name type="common">African clawed frog</name>
    <dbReference type="NCBI Taxonomy" id="8355"/>
    <lineage>
        <taxon>Eukaryota</taxon>
        <taxon>Metazoa</taxon>
        <taxon>Chordata</taxon>
        <taxon>Craniata</taxon>
        <taxon>Vertebrata</taxon>
        <taxon>Euteleostomi</taxon>
        <taxon>Amphibia</taxon>
        <taxon>Batrachia</taxon>
        <taxon>Anura</taxon>
        <taxon>Pipoidea</taxon>
        <taxon>Pipidae</taxon>
        <taxon>Xenopodinae</taxon>
        <taxon>Xenopus</taxon>
        <taxon>Xenopus</taxon>
    </lineage>
</organism>
<evidence type="ECO:0000259" key="1">
    <source>
        <dbReference type="PROSITE" id="PS50164"/>
    </source>
</evidence>
<evidence type="ECO:0000313" key="2">
    <source>
        <dbReference type="EMBL" id="OCT65990.1"/>
    </source>
</evidence>
<gene>
    <name evidence="2" type="ORF">XELAEV_18042244mg</name>
</gene>
<dbReference type="InterPro" id="IPR035901">
    <property type="entry name" value="GIY-YIG_endonuc_sf"/>
</dbReference>